<protein>
    <submittedName>
        <fullName evidence="2">Uncharacterized protein</fullName>
    </submittedName>
</protein>
<sequence>MDDSSAREIEAAVQEALGLFGTSGAVSVQGRQIALHGRGAPVVIDLEQLVEQWPLLPQDLRTRKASDLARRLAQAHRAVSSLAPPAPTAPVRPARHVVIPIGALVLAIVGVLVAVRLLRSREAPAALPAAPETTAGEDAARNARTCEAARKRIYSGASMGPFELAGWVAELWLATPRGFGAAQPAAGAAGQEALSAASVGVGALVAQGKLTGAADAELAAIADGLVEIVPGFDEAEAGRSPSWRAVIARFSGGYARAYFDPALRARFVALADRMADATSAELGALYARCAHLPYHDAGAWFRGPDPAAAATALVYASGLFAEMPAVDRGALAALRGAGQVDALRSAGASLDAAALGKLVGAHGGGITKGGADAVVITFPVGGPTRATSASRIVARKLQVGVGQD</sequence>
<evidence type="ECO:0000313" key="3">
    <source>
        <dbReference type="Proteomes" id="UP000295497"/>
    </source>
</evidence>
<evidence type="ECO:0000256" key="1">
    <source>
        <dbReference type="SAM" id="Phobius"/>
    </source>
</evidence>
<reference evidence="2 3" key="1">
    <citation type="submission" date="2015-09" db="EMBL/GenBank/DDBJ databases">
        <title>Sorangium comparison.</title>
        <authorList>
            <person name="Zaburannyi N."/>
            <person name="Bunk B."/>
            <person name="Overmann J."/>
            <person name="Mueller R."/>
        </authorList>
    </citation>
    <scope>NUCLEOTIDE SEQUENCE [LARGE SCALE GENOMIC DNA]</scope>
    <source>
        <strain evidence="2 3">So ce836</strain>
    </source>
</reference>
<evidence type="ECO:0000313" key="2">
    <source>
        <dbReference type="EMBL" id="AUX31694.1"/>
    </source>
</evidence>
<name>A0A4P2QNJ6_SORCE</name>
<dbReference type="AlphaFoldDB" id="A0A4P2QNJ6"/>
<gene>
    <name evidence="2" type="ORF">SOCE836_038250</name>
</gene>
<organism evidence="2 3">
    <name type="scientific">Sorangium cellulosum</name>
    <name type="common">Polyangium cellulosum</name>
    <dbReference type="NCBI Taxonomy" id="56"/>
    <lineage>
        <taxon>Bacteria</taxon>
        <taxon>Pseudomonadati</taxon>
        <taxon>Myxococcota</taxon>
        <taxon>Polyangia</taxon>
        <taxon>Polyangiales</taxon>
        <taxon>Polyangiaceae</taxon>
        <taxon>Sorangium</taxon>
    </lineage>
</organism>
<feature type="transmembrane region" description="Helical" evidence="1">
    <location>
        <begin position="97"/>
        <end position="118"/>
    </location>
</feature>
<keyword evidence="1" id="KW-1133">Transmembrane helix</keyword>
<keyword evidence="1" id="KW-0812">Transmembrane</keyword>
<keyword evidence="1" id="KW-0472">Membrane</keyword>
<dbReference type="Proteomes" id="UP000295497">
    <property type="component" value="Chromosome"/>
</dbReference>
<dbReference type="EMBL" id="CP012672">
    <property type="protein sequence ID" value="AUX31694.1"/>
    <property type="molecule type" value="Genomic_DNA"/>
</dbReference>
<accession>A0A4P2QNJ6</accession>
<proteinExistence type="predicted"/>